<keyword evidence="2" id="KW-1185">Reference proteome</keyword>
<accession>A0ABT5K303</accession>
<evidence type="ECO:0008006" key="3">
    <source>
        <dbReference type="Google" id="ProtNLM"/>
    </source>
</evidence>
<gene>
    <name evidence="1" type="ORF">OIK44_11050</name>
</gene>
<proteinExistence type="predicted"/>
<reference evidence="1 2" key="1">
    <citation type="submission" date="2022-10" db="EMBL/GenBank/DDBJ databases">
        <title>Janthinobacterium sp. hw3 Genome sequencing.</title>
        <authorList>
            <person name="Park S."/>
        </authorList>
    </citation>
    <scope>NUCLEOTIDE SEQUENCE [LARGE SCALE GENOMIC DNA]</scope>
    <source>
        <strain evidence="2">hw3</strain>
    </source>
</reference>
<dbReference type="EMBL" id="JAQQXR010000003">
    <property type="protein sequence ID" value="MDC8758127.1"/>
    <property type="molecule type" value="Genomic_DNA"/>
</dbReference>
<evidence type="ECO:0000313" key="2">
    <source>
        <dbReference type="Proteomes" id="UP001221208"/>
    </source>
</evidence>
<comment type="caution">
    <text evidence="1">The sequence shown here is derived from an EMBL/GenBank/DDBJ whole genome shotgun (WGS) entry which is preliminary data.</text>
</comment>
<protein>
    <recommendedName>
        <fullName evidence="3">Apea-like HEPN domain-containing protein</fullName>
    </recommendedName>
</protein>
<sequence>METDLDSLNHFVHRWLDKAGDVSDSTDFPFVDRFVFTYISFNALYTAAANVLDGAATTISTWSFRNGGPPKRRFKKYPSEQKRATALVVDVIGRRRSAESLVTCKDAIEDLCDGFGIGRLYLHELENGEPDTAKDNELITLARSGDTESVLKIVYLLRCNLFHGAKALSGIQDVPLTAATTILRALIPSFLDGVECRLRSSEL</sequence>
<dbReference type="RefSeq" id="WP_273670799.1">
    <property type="nucleotide sequence ID" value="NZ_JAQQXR010000003.1"/>
</dbReference>
<name>A0ABT5K303_9BURK</name>
<dbReference type="Proteomes" id="UP001221208">
    <property type="component" value="Unassembled WGS sequence"/>
</dbReference>
<evidence type="ECO:0000313" key="1">
    <source>
        <dbReference type="EMBL" id="MDC8758127.1"/>
    </source>
</evidence>
<organism evidence="1 2">
    <name type="scientific">Janthinobacterium fluminis</name>
    <dbReference type="NCBI Taxonomy" id="2987524"/>
    <lineage>
        <taxon>Bacteria</taxon>
        <taxon>Pseudomonadati</taxon>
        <taxon>Pseudomonadota</taxon>
        <taxon>Betaproteobacteria</taxon>
        <taxon>Burkholderiales</taxon>
        <taxon>Oxalobacteraceae</taxon>
        <taxon>Janthinobacterium</taxon>
    </lineage>
</organism>